<accession>A0A0F9AGE3</accession>
<proteinExistence type="predicted"/>
<name>A0A0F9AGE3_9ZZZZ</name>
<keyword evidence="1" id="KW-1188">Viral release from host cell</keyword>
<protein>
    <recommendedName>
        <fullName evidence="2">Phage tail tape measure protein domain-containing protein</fullName>
    </recommendedName>
</protein>
<evidence type="ECO:0000259" key="2">
    <source>
        <dbReference type="Pfam" id="PF10145"/>
    </source>
</evidence>
<dbReference type="EMBL" id="LAZR01054884">
    <property type="protein sequence ID" value="KKK77584.1"/>
    <property type="molecule type" value="Genomic_DNA"/>
</dbReference>
<dbReference type="NCBIfam" id="TIGR01760">
    <property type="entry name" value="tape_meas_TP901"/>
    <property type="match status" value="1"/>
</dbReference>
<feature type="domain" description="Phage tail tape measure protein" evidence="2">
    <location>
        <begin position="89"/>
        <end position="269"/>
    </location>
</feature>
<gene>
    <name evidence="3" type="ORF">LCGC14_2852100</name>
</gene>
<organism evidence="3">
    <name type="scientific">marine sediment metagenome</name>
    <dbReference type="NCBI Taxonomy" id="412755"/>
    <lineage>
        <taxon>unclassified sequences</taxon>
        <taxon>metagenomes</taxon>
        <taxon>ecological metagenomes</taxon>
    </lineage>
</organism>
<feature type="non-terminal residue" evidence="3">
    <location>
        <position position="342"/>
    </location>
</feature>
<comment type="caution">
    <text evidence="3">The sequence shown here is derived from an EMBL/GenBank/DDBJ whole genome shotgun (WGS) entry which is preliminary data.</text>
</comment>
<evidence type="ECO:0000313" key="3">
    <source>
        <dbReference type="EMBL" id="KKK77584.1"/>
    </source>
</evidence>
<reference evidence="3" key="1">
    <citation type="journal article" date="2015" name="Nature">
        <title>Complex archaea that bridge the gap between prokaryotes and eukaryotes.</title>
        <authorList>
            <person name="Spang A."/>
            <person name="Saw J.H."/>
            <person name="Jorgensen S.L."/>
            <person name="Zaremba-Niedzwiedzka K."/>
            <person name="Martijn J."/>
            <person name="Lind A.E."/>
            <person name="van Eijk R."/>
            <person name="Schleper C."/>
            <person name="Guy L."/>
            <person name="Ettema T.J."/>
        </authorList>
    </citation>
    <scope>NUCLEOTIDE SEQUENCE</scope>
</reference>
<dbReference type="InterPro" id="IPR010090">
    <property type="entry name" value="Phage_tape_meas"/>
</dbReference>
<sequence>MSETLGRAVLVLSTDDAALNRGLASAKSATKKFGKDMRRVGRTVSTRVTLPILGIGIAILKSAANFEAGMNRVQALTGATGKQFEKLETQAKELGATTQFSASQAAGAMGFLAQAGFDTEKILAAMPATLNLAAAAGMDLAQTADIMSNVMQGFGLEASESGRASDVMAAAFTSSNTDLQQLGEAMKFVAPVAKGMGLTFEETVAVLGLLGNAGIQASMAGTSLRGMMTRLADPTTKAAKLIKKLGIDVIGTDVKINSMSNIMGQLSEAGATTIEVMKLFGLRAGPGMQAILDQGSGSLVKFESKLKDSGGTAERIAKVQMKGLTGAMKAFTSAMEASAIAI</sequence>
<dbReference type="Pfam" id="PF10145">
    <property type="entry name" value="PhageMin_Tail"/>
    <property type="match status" value="1"/>
</dbReference>
<dbReference type="PANTHER" id="PTHR37813">
    <property type="entry name" value="FELS-2 PROPHAGE PROTEIN"/>
    <property type="match status" value="1"/>
</dbReference>
<evidence type="ECO:0000256" key="1">
    <source>
        <dbReference type="ARBA" id="ARBA00022612"/>
    </source>
</evidence>
<dbReference type="PANTHER" id="PTHR37813:SF1">
    <property type="entry name" value="FELS-2 PROPHAGE PROTEIN"/>
    <property type="match status" value="1"/>
</dbReference>
<dbReference type="AlphaFoldDB" id="A0A0F9AGE3"/>